<gene>
    <name evidence="1" type="ORF">CCUR1050_LOCUS21653</name>
</gene>
<proteinExistence type="predicted"/>
<dbReference type="EMBL" id="HBEZ01039330">
    <property type="protein sequence ID" value="CAD8643968.1"/>
    <property type="molecule type" value="Transcribed_RNA"/>
</dbReference>
<dbReference type="AlphaFoldDB" id="A0A7S0QQU1"/>
<protein>
    <submittedName>
        <fullName evidence="1">Uncharacterized protein</fullName>
    </submittedName>
</protein>
<name>A0A7S0QQU1_9CRYP</name>
<accession>A0A7S0QQU1</accession>
<reference evidence="1" key="1">
    <citation type="submission" date="2021-01" db="EMBL/GenBank/DDBJ databases">
        <authorList>
            <person name="Corre E."/>
            <person name="Pelletier E."/>
            <person name="Niang G."/>
            <person name="Scheremetjew M."/>
            <person name="Finn R."/>
            <person name="Kale V."/>
            <person name="Holt S."/>
            <person name="Cochrane G."/>
            <person name="Meng A."/>
            <person name="Brown T."/>
            <person name="Cohen L."/>
        </authorList>
    </citation>
    <scope>NUCLEOTIDE SEQUENCE</scope>
    <source>
        <strain evidence="1">CCAP979/52</strain>
    </source>
</reference>
<organism evidence="1">
    <name type="scientific">Cryptomonas curvata</name>
    <dbReference type="NCBI Taxonomy" id="233186"/>
    <lineage>
        <taxon>Eukaryota</taxon>
        <taxon>Cryptophyceae</taxon>
        <taxon>Cryptomonadales</taxon>
        <taxon>Cryptomonadaceae</taxon>
        <taxon>Cryptomonas</taxon>
    </lineage>
</organism>
<sequence>MYPSLIRQGLLEAYVVYPPPLVQDAFWGSDANRRNNEPFQNGNQKVHVAVAPICDEHRQSFQLMELRQTGRVLGWSDWLLLEAPAGLRMQAEALARNQGHDTVEDDHLHVVVLRFPYLYSRNTSSVLRPETAVYRTRSINSPDFDVEVGRWMGRDCEGLIVFGPASECSLAPEARKGLHDNIPSPYDSEQQPGAADWCVIEVVDEGDEARASARRVLLFLEPFNVTHSPQPNLSCHS</sequence>
<evidence type="ECO:0000313" key="1">
    <source>
        <dbReference type="EMBL" id="CAD8643968.1"/>
    </source>
</evidence>